<evidence type="ECO:0000256" key="3">
    <source>
        <dbReference type="SAM" id="SignalP"/>
    </source>
</evidence>
<keyword evidence="1 3" id="KW-0732">Signal</keyword>
<protein>
    <recommendedName>
        <fullName evidence="4">WAP domain-containing protein</fullName>
    </recommendedName>
</protein>
<proteinExistence type="predicted"/>
<feature type="domain" description="WAP" evidence="4">
    <location>
        <begin position="126"/>
        <end position="171"/>
    </location>
</feature>
<feature type="domain" description="WAP" evidence="4">
    <location>
        <begin position="74"/>
        <end position="124"/>
    </location>
</feature>
<evidence type="ECO:0000256" key="2">
    <source>
        <dbReference type="ARBA" id="ARBA00023157"/>
    </source>
</evidence>
<reference evidence="5" key="3">
    <citation type="submission" date="2016-05" db="EMBL/GenBank/DDBJ databases">
        <title>WGS assembly of Xenopus tropicalis.</title>
        <authorList>
            <person name="Sessions A."/>
            <person name="Jenkins J."/>
            <person name="Mitros T."/>
            <person name="Lyons J.T."/>
            <person name="Dichmann D.S."/>
            <person name="Robert J."/>
            <person name="Harland R.M."/>
            <person name="Rokhsar D.S."/>
        </authorList>
    </citation>
    <scope>NUCLEOTIDE SEQUENCE</scope>
    <source>
        <strain evidence="5">Nigerian</strain>
    </source>
</reference>
<evidence type="ECO:0000259" key="4">
    <source>
        <dbReference type="PROSITE" id="PS51390"/>
    </source>
</evidence>
<dbReference type="InterPro" id="IPR036645">
    <property type="entry name" value="Elafin-like_sf"/>
</dbReference>
<evidence type="ECO:0000313" key="5">
    <source>
        <dbReference type="EMBL" id="OCA14655.1"/>
    </source>
</evidence>
<dbReference type="AlphaFoldDB" id="A0A1B8XVH5"/>
<dbReference type="Pfam" id="PF00095">
    <property type="entry name" value="WAP"/>
    <property type="match status" value="3"/>
</dbReference>
<sequence>MLGTGSALLLGITLCCLGAWAKETIKVHNVCPALDPDSCKPANPGTPGCKSDRDCSKHQKCCCVKCGWKCVTTVQVKQGRCPPKMANCTTPASHPDTPTCKSDFECPGHQKCCDQCGNICRDPMEEKFGICPTTDNKQLECPNVRCRANADCPPNQKCCQFGGKQDCMNIH</sequence>
<dbReference type="EMBL" id="KV461352">
    <property type="protein sequence ID" value="OCA14655.1"/>
    <property type="molecule type" value="Genomic_DNA"/>
</dbReference>
<dbReference type="PANTHER" id="PTHR19441">
    <property type="entry name" value="WHEY ACDIC PROTEIN WAP"/>
    <property type="match status" value="1"/>
</dbReference>
<reference evidence="5" key="2">
    <citation type="journal article" date="2010" name="Science">
        <title>The genome of the Western clawed frog Xenopus tropicalis.</title>
        <authorList>
            <person name="Hellsten U."/>
            <person name="Harland R.M."/>
            <person name="Gilchrist M.J."/>
            <person name="Hendrix D."/>
            <person name="Jurka J."/>
            <person name="Kapitonov V."/>
            <person name="Ovcharenko I."/>
            <person name="Putnam N.H."/>
            <person name="Shu S."/>
            <person name="Taher L."/>
            <person name="Blitz I.L."/>
            <person name="Blumberg B."/>
            <person name="Dichmann D.S."/>
            <person name="Dubchak I."/>
            <person name="Amaya E."/>
            <person name="Detter J.C."/>
            <person name="Fletcher R."/>
            <person name="Gerhard D.S."/>
            <person name="Goodstein D."/>
            <person name="Graves T."/>
            <person name="Grigoriev I.V."/>
            <person name="Grimwood J."/>
            <person name="Kawashima T."/>
            <person name="Lindquist E."/>
            <person name="Lucas S.M."/>
            <person name="Mead P.E."/>
            <person name="Mitros T."/>
            <person name="Ogino H."/>
            <person name="Ohta Y."/>
            <person name="Poliakov A.V."/>
            <person name="Pollet N."/>
            <person name="Robert J."/>
            <person name="Salamov A."/>
            <person name="Sater A.K."/>
            <person name="Schmutz J."/>
            <person name="Terry A."/>
            <person name="Vize P.D."/>
            <person name="Warren W.C."/>
            <person name="Wells D."/>
            <person name="Wills A."/>
            <person name="Wilson R.K."/>
            <person name="Zimmerman L.B."/>
            <person name="Zorn A.M."/>
            <person name="Grainger R."/>
            <person name="Grammer T."/>
            <person name="Khokha M.K."/>
            <person name="Richardson P.M."/>
            <person name="Rokhsar D.S."/>
        </authorList>
    </citation>
    <scope>NUCLEOTIDE SEQUENCE [LARGE SCALE GENOMIC DNA]</scope>
    <source>
        <strain evidence="5">Nigerian</strain>
    </source>
</reference>
<reference evidence="5" key="1">
    <citation type="submission" date="2009-11" db="EMBL/GenBank/DDBJ databases">
        <authorList>
            <consortium name="US DOE Joint Genome Institute (JGI-PGF)"/>
            <person name="Ottilar R."/>
            <person name="Schmutz J."/>
            <person name="Salamov A."/>
            <person name="Cheng J.F."/>
            <person name="Lucas S."/>
            <person name="Pitluck S."/>
            <person name="Gundlach H."/>
            <person name="Guo Y."/>
            <person name="Haberer G."/>
            <person name="Nasrallah J."/>
            <person name="Mayer K.F.X."/>
            <person name="van de Peer Y."/>
            <person name="Weigel D."/>
            <person name="Grigoriev I.V."/>
        </authorList>
    </citation>
    <scope>NUCLEOTIDE SEQUENCE</scope>
    <source>
        <strain evidence="5">Nigerian</strain>
    </source>
</reference>
<accession>A0A1B8XVH5</accession>
<organism evidence="5">
    <name type="scientific">Xenopus tropicalis</name>
    <name type="common">Western clawed frog</name>
    <name type="synonym">Silurana tropicalis</name>
    <dbReference type="NCBI Taxonomy" id="8364"/>
    <lineage>
        <taxon>Eukaryota</taxon>
        <taxon>Metazoa</taxon>
        <taxon>Chordata</taxon>
        <taxon>Craniata</taxon>
        <taxon>Vertebrata</taxon>
        <taxon>Euteleostomi</taxon>
        <taxon>Amphibia</taxon>
        <taxon>Batrachia</taxon>
        <taxon>Anura</taxon>
        <taxon>Pipoidea</taxon>
        <taxon>Pipidae</taxon>
        <taxon>Xenopodinae</taxon>
        <taxon>Xenopus</taxon>
        <taxon>Silurana</taxon>
    </lineage>
</organism>
<dbReference type="InterPro" id="IPR050514">
    <property type="entry name" value="WAP_four-disulfide_core"/>
</dbReference>
<gene>
    <name evidence="5" type="ORF">XENTR_v90026197mg</name>
</gene>
<keyword evidence="2" id="KW-1015">Disulfide bond</keyword>
<evidence type="ECO:0000256" key="1">
    <source>
        <dbReference type="ARBA" id="ARBA00022729"/>
    </source>
</evidence>
<dbReference type="Gene3D" id="4.10.75.10">
    <property type="entry name" value="Elafin-like"/>
    <property type="match status" value="2"/>
</dbReference>
<dbReference type="GO" id="GO:0030414">
    <property type="term" value="F:peptidase inhibitor activity"/>
    <property type="evidence" value="ECO:0007669"/>
    <property type="project" value="InterPro"/>
</dbReference>
<dbReference type="PANTHER" id="PTHR19441:SF30">
    <property type="entry name" value="ELAFIN"/>
    <property type="match status" value="1"/>
</dbReference>
<feature type="signal peptide" evidence="3">
    <location>
        <begin position="1"/>
        <end position="21"/>
    </location>
</feature>
<feature type="chain" id="PRO_5008619358" description="WAP domain-containing protein" evidence="3">
    <location>
        <begin position="22"/>
        <end position="171"/>
    </location>
</feature>
<dbReference type="InterPro" id="IPR008197">
    <property type="entry name" value="WAP_dom"/>
</dbReference>
<dbReference type="GO" id="GO:0005576">
    <property type="term" value="C:extracellular region"/>
    <property type="evidence" value="ECO:0007669"/>
    <property type="project" value="InterPro"/>
</dbReference>
<dbReference type="PROSITE" id="PS51390">
    <property type="entry name" value="WAP"/>
    <property type="match status" value="2"/>
</dbReference>
<dbReference type="SMART" id="SM00217">
    <property type="entry name" value="WAP"/>
    <property type="match status" value="2"/>
</dbReference>
<name>A0A1B8XVH5_XENTR</name>
<dbReference type="SUPFAM" id="SSF57256">
    <property type="entry name" value="Elafin-like"/>
    <property type="match status" value="2"/>
</dbReference>